<protein>
    <submittedName>
        <fullName evidence="2">Uncharacterized protein</fullName>
    </submittedName>
</protein>
<comment type="caution">
    <text evidence="2">The sequence shown here is derived from an EMBL/GenBank/DDBJ whole genome shotgun (WGS) entry which is preliminary data.</text>
</comment>
<sequence length="118" mass="13351">MLERLSSIPWSSTSNILTPLAECGMFTGLVLLNVYIHVVDPLLRTLPLSSVTLHMCLLRDSVYTVSIIFLVTQLVCIYSVYFFCALPILHQLHNKIPLSFSVHSHISWLEYPCPDDTS</sequence>
<evidence type="ECO:0000313" key="2">
    <source>
        <dbReference type="EMBL" id="KAJ4498497.1"/>
    </source>
</evidence>
<evidence type="ECO:0000256" key="1">
    <source>
        <dbReference type="SAM" id="Phobius"/>
    </source>
</evidence>
<dbReference type="Proteomes" id="UP001150217">
    <property type="component" value="Unassembled WGS sequence"/>
</dbReference>
<evidence type="ECO:0000313" key="3">
    <source>
        <dbReference type="Proteomes" id="UP001150217"/>
    </source>
</evidence>
<keyword evidence="1" id="KW-0472">Membrane</keyword>
<feature type="transmembrane region" description="Helical" evidence="1">
    <location>
        <begin position="20"/>
        <end position="43"/>
    </location>
</feature>
<keyword evidence="3" id="KW-1185">Reference proteome</keyword>
<feature type="transmembrane region" description="Helical" evidence="1">
    <location>
        <begin position="63"/>
        <end position="89"/>
    </location>
</feature>
<reference evidence="2" key="1">
    <citation type="submission" date="2022-08" db="EMBL/GenBank/DDBJ databases">
        <title>A Global Phylogenomic Analysis of the Shiitake Genus Lentinula.</title>
        <authorList>
            <consortium name="DOE Joint Genome Institute"/>
            <person name="Sierra-Patev S."/>
            <person name="Min B."/>
            <person name="Naranjo-Ortiz M."/>
            <person name="Looney B."/>
            <person name="Konkel Z."/>
            <person name="Slot J.C."/>
            <person name="Sakamoto Y."/>
            <person name="Steenwyk J.L."/>
            <person name="Rokas A."/>
            <person name="Carro J."/>
            <person name="Camarero S."/>
            <person name="Ferreira P."/>
            <person name="Molpeceres G."/>
            <person name="Ruiz-Duenas F.J."/>
            <person name="Serrano A."/>
            <person name="Henrissat B."/>
            <person name="Drula E."/>
            <person name="Hughes K.W."/>
            <person name="Mata J.L."/>
            <person name="Ishikawa N.K."/>
            <person name="Vargas-Isla R."/>
            <person name="Ushijima S."/>
            <person name="Smith C.A."/>
            <person name="Ahrendt S."/>
            <person name="Andreopoulos W."/>
            <person name="He G."/>
            <person name="Labutti K."/>
            <person name="Lipzen A."/>
            <person name="Ng V."/>
            <person name="Riley R."/>
            <person name="Sandor L."/>
            <person name="Barry K."/>
            <person name="Martinez A.T."/>
            <person name="Xiao Y."/>
            <person name="Gibbons J.G."/>
            <person name="Terashima K."/>
            <person name="Grigoriev I.V."/>
            <person name="Hibbett D.S."/>
        </authorList>
    </citation>
    <scope>NUCLEOTIDE SEQUENCE</scope>
    <source>
        <strain evidence="2">RHP3577 ss4</strain>
    </source>
</reference>
<dbReference type="EMBL" id="JANVFT010000015">
    <property type="protein sequence ID" value="KAJ4498497.1"/>
    <property type="molecule type" value="Genomic_DNA"/>
</dbReference>
<keyword evidence="1" id="KW-1133">Transmembrane helix</keyword>
<accession>A0ABQ8VQ34</accession>
<proteinExistence type="predicted"/>
<name>A0ABQ8VQ34_9AGAR</name>
<organism evidence="2 3">
    <name type="scientific">Lentinula lateritia</name>
    <dbReference type="NCBI Taxonomy" id="40482"/>
    <lineage>
        <taxon>Eukaryota</taxon>
        <taxon>Fungi</taxon>
        <taxon>Dikarya</taxon>
        <taxon>Basidiomycota</taxon>
        <taxon>Agaricomycotina</taxon>
        <taxon>Agaricomycetes</taxon>
        <taxon>Agaricomycetidae</taxon>
        <taxon>Agaricales</taxon>
        <taxon>Marasmiineae</taxon>
        <taxon>Omphalotaceae</taxon>
        <taxon>Lentinula</taxon>
    </lineage>
</organism>
<gene>
    <name evidence="2" type="ORF">C8R41DRAFT_136926</name>
</gene>
<keyword evidence="1" id="KW-0812">Transmembrane</keyword>